<sequence>MNYEENISMDLALGIIIFLINSCAREEGIPVKADFSITVVNNDYSVSCSGTN</sequence>
<keyword evidence="2" id="KW-1185">Reference proteome</keyword>
<accession>A0AAU0F316</accession>
<name>A0AAU0F316_9FLAO</name>
<geneLocation type="plasmid" evidence="1 2">
    <name>pQD2021</name>
</geneLocation>
<proteinExistence type="predicted"/>
<dbReference type="EMBL" id="CP136427">
    <property type="protein sequence ID" value="WOC53154.1"/>
    <property type="molecule type" value="Genomic_DNA"/>
</dbReference>
<protein>
    <submittedName>
        <fullName evidence="1">Uncharacterized protein</fullName>
    </submittedName>
</protein>
<reference evidence="1" key="1">
    <citation type="submission" date="2023-10" db="EMBL/GenBank/DDBJ databases">
        <title>Characterization and whole genome sequencing of a novel strain of Bergeyella porcorum QD2021 isolated from pig.</title>
        <authorList>
            <person name="Liu G."/>
            <person name="Chen C."/>
            <person name="Han X."/>
        </authorList>
    </citation>
    <scope>NUCLEOTIDE SEQUENCE</scope>
    <source>
        <strain evidence="1">QD2021</strain>
        <plasmid evidence="1">pQD2021</plasmid>
    </source>
</reference>
<evidence type="ECO:0000313" key="1">
    <source>
        <dbReference type="EMBL" id="WOC53154.1"/>
    </source>
</evidence>
<organism evidence="1 2">
    <name type="scientific">Bergeyella porcorum</name>
    <dbReference type="NCBI Taxonomy" id="1735111"/>
    <lineage>
        <taxon>Bacteria</taxon>
        <taxon>Pseudomonadati</taxon>
        <taxon>Bacteroidota</taxon>
        <taxon>Flavobacteriia</taxon>
        <taxon>Flavobacteriales</taxon>
        <taxon>Weeksellaceae</taxon>
        <taxon>Bergeyella</taxon>
    </lineage>
</organism>
<dbReference type="KEGG" id="bpor:BPO_p0071"/>
<evidence type="ECO:0000313" key="2">
    <source>
        <dbReference type="Proteomes" id="UP001432059"/>
    </source>
</evidence>
<dbReference type="RefSeq" id="WP_327985368.1">
    <property type="nucleotide sequence ID" value="NZ_CP136427.1"/>
</dbReference>
<dbReference type="Proteomes" id="UP001432059">
    <property type="component" value="Plasmid pQD2021"/>
</dbReference>
<keyword evidence="1" id="KW-0614">Plasmid</keyword>
<gene>
    <name evidence="1" type="ORF">BPO_p0071</name>
</gene>
<dbReference type="AlphaFoldDB" id="A0AAU0F316"/>